<dbReference type="AlphaFoldDB" id="A0A975HLP1"/>
<dbReference type="Proteomes" id="UP000664904">
    <property type="component" value="Chromosome"/>
</dbReference>
<keyword evidence="1" id="KW-1133">Transmembrane helix</keyword>
<dbReference type="EMBL" id="CP072133">
    <property type="protein sequence ID" value="QTH72296.1"/>
    <property type="molecule type" value="Genomic_DNA"/>
</dbReference>
<gene>
    <name evidence="2" type="ORF">J5O05_05355</name>
</gene>
<evidence type="ECO:0000256" key="1">
    <source>
        <dbReference type="SAM" id="Phobius"/>
    </source>
</evidence>
<evidence type="ECO:0000313" key="3">
    <source>
        <dbReference type="Proteomes" id="UP000664904"/>
    </source>
</evidence>
<keyword evidence="1" id="KW-0812">Transmembrane</keyword>
<accession>A0A975HLP1</accession>
<sequence length="253" mass="29570">MMLNVILIAAFLILSIASIYLFYFGIHLDFTISKDTGVWGAFGDYMGGVLNPTLTFLTIVILIRSLQAQIDANNQLKSERQANQLLEKRKAFESLFFKMLDSLECSFSQFKLEFVVESKIKEFYSDAAIIQFESYIENWKNSNESDSPEKMFADLDTHDQIYNLIRRYQQILKVINDNLSDECGFEQADRCKFIQIMISFTNFSLLRLFFYYIANVDNFRTKYFINCPEFNKVIQENRVALDDFKILKTDESA</sequence>
<keyword evidence="3" id="KW-1185">Reference proteome</keyword>
<reference evidence="2" key="1">
    <citation type="submission" date="2021-03" db="EMBL/GenBank/DDBJ databases">
        <title>Complete Genome of Pseudoalteromonas xiamenensis STKMTI.2, a new potential marine bacterium producing anti-Vibrio compounds.</title>
        <authorList>
            <person name="Handayani D.P."/>
            <person name="Isnansetyo A."/>
            <person name="Istiqomah I."/>
            <person name="Jumina J."/>
        </authorList>
    </citation>
    <scope>NUCLEOTIDE SEQUENCE</scope>
    <source>
        <strain evidence="2">STKMTI.2</strain>
    </source>
</reference>
<protein>
    <recommendedName>
        <fullName evidence="4">Phage abortive infection protein</fullName>
    </recommendedName>
</protein>
<dbReference type="KEGG" id="pxi:J5O05_05355"/>
<evidence type="ECO:0008006" key="4">
    <source>
        <dbReference type="Google" id="ProtNLM"/>
    </source>
</evidence>
<keyword evidence="1" id="KW-0472">Membrane</keyword>
<evidence type="ECO:0000313" key="2">
    <source>
        <dbReference type="EMBL" id="QTH72296.1"/>
    </source>
</evidence>
<feature type="transmembrane region" description="Helical" evidence="1">
    <location>
        <begin position="5"/>
        <end position="25"/>
    </location>
</feature>
<dbReference type="RefSeq" id="WP_208843921.1">
    <property type="nucleotide sequence ID" value="NZ_CP072133.1"/>
</dbReference>
<feature type="transmembrane region" description="Helical" evidence="1">
    <location>
        <begin position="45"/>
        <end position="63"/>
    </location>
</feature>
<name>A0A975HLP1_9GAMM</name>
<proteinExistence type="predicted"/>
<feature type="transmembrane region" description="Helical" evidence="1">
    <location>
        <begin position="193"/>
        <end position="214"/>
    </location>
</feature>
<organism evidence="2 3">
    <name type="scientific">Pseudoalteromonas xiamenensis</name>
    <dbReference type="NCBI Taxonomy" id="882626"/>
    <lineage>
        <taxon>Bacteria</taxon>
        <taxon>Pseudomonadati</taxon>
        <taxon>Pseudomonadota</taxon>
        <taxon>Gammaproteobacteria</taxon>
        <taxon>Alteromonadales</taxon>
        <taxon>Pseudoalteromonadaceae</taxon>
        <taxon>Pseudoalteromonas</taxon>
    </lineage>
</organism>